<dbReference type="AlphaFoldDB" id="A0A553NAL5"/>
<dbReference type="PANTHER" id="PTHR33960:SF1">
    <property type="entry name" value="SIMILAR TO KIAA0825 PROTEIN"/>
    <property type="match status" value="1"/>
</dbReference>
<dbReference type="Pfam" id="PF14906">
    <property type="entry name" value="DUF4495"/>
    <property type="match status" value="1"/>
</dbReference>
<sequence>MKSPRKLQKEKMELQGHFLHDSAFPEQQLGGIPSEVDLQNLIRDTEEKLNLNACSIDQNLKDLQAAFGDSASSESLISPLEFLQGLSQRNYCTQKRVATGHRELLEFLLGMQNLLKMEEGHEESVLELLLNISSQCGVAFPTICLASLQEHSPITALSMPCDELALEVQEAWADVRFSLRSHLLGKLQLISDQCQSEGESLSSADRVPQKLHFLHQLLFLYPETKVLSWYQQLQIKAVLGVLQNYERCSTGGEKGFDRLTLGFRSALPTLCSMLREDIKVLNGITEPHNILTFLNHAYLNTVAKELNVLMVKEIETAQKDNCTHSSKGGKTSSKKSAVAPQDLLQRERNFYLTSHQLRCLTQLTSTFLEMEQIVEDLATNCGFLNCAGESVRNVKGVLKKVSDDVEVMAAEDKAAPDLVLPSTEVVCLEFGWRATFRDLVPQMAHCVKVVLDDVCNKSLEQEEAAYASGFTSTITAHLTHTHGSEKDSPKMVAKFCADVVEQLDVFLPLAVAFGQDVLQAVCSSFVEVCGRVSCSLLARLEERAWAVPASAPLQNLPVLLASSSYIHQTLSHYEELLSEATRMPLTLLPIQRSQEVVATLHDHLTSYSLHVCASSVLQDAESHYWSDPRPFYEGERCSFSVHMWHYFLAGLRSDLWSTVGPVQCRQVLARVLCETLELFVQRYSRACPSYKRVNQISDSWLFDFLPRADLTALLLCVERLMWCVCESVEELLRPDEALGSWMWSIHSLCNQLLGTLIILTSPLAELNRIFEGCSRSQDELKGQGTKWLTIMNPELFTPELLRDFSSSEGSSLCLFEILVSGPDYNPTLLLQNILHKDCLLLQILISYSGLSVDKTDEPPDPLSAGDEFLEAVFAILSSINSHPRALFQALESYLDRRHLWEHFYSLADSSKEELVLFKCIRAIVFESTASLQIQLVKMMQSYKELPGVLLPQQLPENLLSKIPKEWNYIPQDPKINEFSKSNMNLVMQGLSFVFTQLQSIVASLPLPLRFLFNMAEKKLSQHAKQLRPSGLLLWVLLLCLNQNLENGEILECLSKQTLQRGAKECLSLLAECLQVSLGQQRGVPKPLVHKILQRLEEKRPKWTSMQMLKARKLCCESVFERAEDRGVPAELTEQKIRQLLLELCHRAGGSQHLRRIHHSIQLNEDILRTVLMPGKTNALSECPLGPVVFFSESSIPNKHTPFNPIAEFNSIGHRHFDQAAVMEREWDWAQLLPAYRNMSHVTFITLLANRFQPKKTPLLKKMHL</sequence>
<dbReference type="PANTHER" id="PTHR33960">
    <property type="entry name" value="SIMILAR TO KIAA0825 PROTEIN"/>
    <property type="match status" value="1"/>
</dbReference>
<dbReference type="STRING" id="623744.A0A553NAL5"/>
<keyword evidence="2" id="KW-1185">Reference proteome</keyword>
<protein>
    <submittedName>
        <fullName evidence="1">Uncharacterized protein</fullName>
    </submittedName>
</protein>
<evidence type="ECO:0000313" key="2">
    <source>
        <dbReference type="Proteomes" id="UP000316079"/>
    </source>
</evidence>
<organism evidence="1 2">
    <name type="scientific">Danionella cerebrum</name>
    <dbReference type="NCBI Taxonomy" id="2873325"/>
    <lineage>
        <taxon>Eukaryota</taxon>
        <taxon>Metazoa</taxon>
        <taxon>Chordata</taxon>
        <taxon>Craniata</taxon>
        <taxon>Vertebrata</taxon>
        <taxon>Euteleostomi</taxon>
        <taxon>Actinopterygii</taxon>
        <taxon>Neopterygii</taxon>
        <taxon>Teleostei</taxon>
        <taxon>Ostariophysi</taxon>
        <taxon>Cypriniformes</taxon>
        <taxon>Danionidae</taxon>
        <taxon>Danioninae</taxon>
        <taxon>Danionella</taxon>
    </lineage>
</organism>
<dbReference type="OrthoDB" id="10007406at2759"/>
<accession>A0A553NAL5</accession>
<comment type="caution">
    <text evidence="1">The sequence shown here is derived from an EMBL/GenBank/DDBJ whole genome shotgun (WGS) entry which is preliminary data.</text>
</comment>
<name>A0A553NAL5_9TELE</name>
<evidence type="ECO:0000313" key="1">
    <source>
        <dbReference type="EMBL" id="TRY62484.1"/>
    </source>
</evidence>
<reference evidence="1 2" key="1">
    <citation type="journal article" date="2019" name="Sci. Data">
        <title>Hybrid genome assembly and annotation of Danionella translucida.</title>
        <authorList>
            <person name="Kadobianskyi M."/>
            <person name="Schulze L."/>
            <person name="Schuelke M."/>
            <person name="Judkewitz B."/>
        </authorList>
    </citation>
    <scope>NUCLEOTIDE SEQUENCE [LARGE SCALE GENOMIC DNA]</scope>
    <source>
        <strain evidence="1 2">Bolton</strain>
    </source>
</reference>
<gene>
    <name evidence="1" type="ORF">DNTS_026134</name>
</gene>
<dbReference type="EMBL" id="SRMA01026997">
    <property type="protein sequence ID" value="TRY62484.1"/>
    <property type="molecule type" value="Genomic_DNA"/>
</dbReference>
<proteinExistence type="predicted"/>
<dbReference type="InterPro" id="IPR027993">
    <property type="entry name" value="DUF4495"/>
</dbReference>
<dbReference type="Proteomes" id="UP000316079">
    <property type="component" value="Unassembled WGS sequence"/>
</dbReference>